<evidence type="ECO:0000259" key="1">
    <source>
        <dbReference type="Pfam" id="PF13503"/>
    </source>
</evidence>
<organism evidence="2 3">
    <name type="scientific">Halomonas mongoliensis</name>
    <dbReference type="NCBI Taxonomy" id="321265"/>
    <lineage>
        <taxon>Bacteria</taxon>
        <taxon>Pseudomonadati</taxon>
        <taxon>Pseudomonadota</taxon>
        <taxon>Gammaproteobacteria</taxon>
        <taxon>Oceanospirillales</taxon>
        <taxon>Halomonadaceae</taxon>
        <taxon>Halomonas</taxon>
    </lineage>
</organism>
<dbReference type="Proteomes" id="UP001252270">
    <property type="component" value="Unassembled WGS sequence"/>
</dbReference>
<reference evidence="2 3" key="1">
    <citation type="submission" date="2023-04" db="EMBL/GenBank/DDBJ databases">
        <title>A long-awaited taxogenomic arrangement of the family Halomonadaceae.</title>
        <authorList>
            <person name="De La Haba R."/>
            <person name="Chuvochina M."/>
            <person name="Wittouck S."/>
            <person name="Arahal D.R."/>
            <person name="Sanchez-Porro C."/>
            <person name="Hugenholtz P."/>
            <person name="Ventosa A."/>
        </authorList>
    </citation>
    <scope>NUCLEOTIDE SEQUENCE [LARGE SCALE GENOMIC DNA]</scope>
    <source>
        <strain evidence="2 3">DSM 17332</strain>
    </source>
</reference>
<accession>A0ABU1GS75</accession>
<evidence type="ECO:0000313" key="2">
    <source>
        <dbReference type="EMBL" id="MDR5894437.1"/>
    </source>
</evidence>
<name>A0ABU1GS75_9GAMM</name>
<gene>
    <name evidence="2" type="ORF">QC820_16755</name>
</gene>
<evidence type="ECO:0000313" key="3">
    <source>
        <dbReference type="Proteomes" id="UP001252270"/>
    </source>
</evidence>
<dbReference type="InterPro" id="IPR025391">
    <property type="entry name" value="DUF4123"/>
</dbReference>
<dbReference type="EMBL" id="JARWAL010000048">
    <property type="protein sequence ID" value="MDR5894437.1"/>
    <property type="molecule type" value="Genomic_DNA"/>
</dbReference>
<protein>
    <submittedName>
        <fullName evidence="2">DUF4123 domain-containing protein</fullName>
    </submittedName>
</protein>
<feature type="domain" description="DUF4123" evidence="1">
    <location>
        <begin position="60"/>
        <end position="146"/>
    </location>
</feature>
<dbReference type="Pfam" id="PF13503">
    <property type="entry name" value="DUF4123"/>
    <property type="match status" value="1"/>
</dbReference>
<sequence>MREVREPADIERADALPLAWLQTHSYALLNPLTVDIAAWADLPGESLVTPSVNARPHLLPQLIHLEALSAEARAALAERIEQHQRRGVAFFCALLESRAPAARVAQHLKRHLEQRRSGDKRRWWLRFYDPHAFRHLCWQLEPEQRDRLLGPIDAWCWPDTQGHWHCQQHHSDEAP</sequence>
<keyword evidence="3" id="KW-1185">Reference proteome</keyword>
<dbReference type="RefSeq" id="WP_309637728.1">
    <property type="nucleotide sequence ID" value="NZ_JARWAL010000048.1"/>
</dbReference>
<comment type="caution">
    <text evidence="2">The sequence shown here is derived from an EMBL/GenBank/DDBJ whole genome shotgun (WGS) entry which is preliminary data.</text>
</comment>
<proteinExistence type="predicted"/>
<feature type="non-terminal residue" evidence="2">
    <location>
        <position position="175"/>
    </location>
</feature>